<evidence type="ECO:0000313" key="3">
    <source>
        <dbReference type="Proteomes" id="UP000012338"/>
    </source>
</evidence>
<dbReference type="EMBL" id="KB733467">
    <property type="protein sequence ID" value="ENI01519.1"/>
    <property type="molecule type" value="Genomic_DNA"/>
</dbReference>
<feature type="compositionally biased region" description="Polar residues" evidence="1">
    <location>
        <begin position="1"/>
        <end position="25"/>
    </location>
</feature>
<evidence type="ECO:0000313" key="2">
    <source>
        <dbReference type="EMBL" id="ENI01519.1"/>
    </source>
</evidence>
<keyword evidence="3" id="KW-1185">Reference proteome</keyword>
<reference evidence="2 3" key="1">
    <citation type="journal article" date="2012" name="PLoS Pathog.">
        <title>Diverse lifestyles and strategies of plant pathogenesis encoded in the genomes of eighteen Dothideomycetes fungi.</title>
        <authorList>
            <person name="Ohm R.A."/>
            <person name="Feau N."/>
            <person name="Henrissat B."/>
            <person name="Schoch C.L."/>
            <person name="Horwitz B.A."/>
            <person name="Barry K.W."/>
            <person name="Condon B.J."/>
            <person name="Copeland A.C."/>
            <person name="Dhillon B."/>
            <person name="Glaser F."/>
            <person name="Hesse C.N."/>
            <person name="Kosti I."/>
            <person name="LaButti K."/>
            <person name="Lindquist E.A."/>
            <person name="Lucas S."/>
            <person name="Salamov A.A."/>
            <person name="Bradshaw R.E."/>
            <person name="Ciuffetti L."/>
            <person name="Hamelin R.C."/>
            <person name="Kema G.H.J."/>
            <person name="Lawrence C."/>
            <person name="Scott J.A."/>
            <person name="Spatafora J.W."/>
            <person name="Turgeon B.G."/>
            <person name="de Wit P.J.G.M."/>
            <person name="Zhong S."/>
            <person name="Goodwin S.B."/>
            <person name="Grigoriev I.V."/>
        </authorList>
    </citation>
    <scope>NUCLEOTIDE SEQUENCE [LARGE SCALE GENOMIC DNA]</scope>
    <source>
        <strain evidence="3">C4 / ATCC 48331 / race T</strain>
    </source>
</reference>
<feature type="region of interest" description="Disordered" evidence="1">
    <location>
        <begin position="1"/>
        <end position="30"/>
    </location>
</feature>
<sequence length="80" mass="9356">RDQKQSTKTYNSGDSPVVTRLTTSPPVEDLTCGERTRASAEFRRWSYVTEFFRMERDVAGKDEKRGQHLTDFIKLLEERT</sequence>
<protein>
    <submittedName>
        <fullName evidence="2">Uncharacterized protein</fullName>
    </submittedName>
</protein>
<name>N4WMC4_COCH4</name>
<dbReference type="Proteomes" id="UP000012338">
    <property type="component" value="Unassembled WGS sequence"/>
</dbReference>
<accession>N4WMC4</accession>
<dbReference type="OrthoDB" id="3763505at2759"/>
<organism evidence="2 3">
    <name type="scientific">Cochliobolus heterostrophus (strain C4 / ATCC 48331 / race T)</name>
    <name type="common">Southern corn leaf blight fungus</name>
    <name type="synonym">Bipolaris maydis</name>
    <dbReference type="NCBI Taxonomy" id="665024"/>
    <lineage>
        <taxon>Eukaryota</taxon>
        <taxon>Fungi</taxon>
        <taxon>Dikarya</taxon>
        <taxon>Ascomycota</taxon>
        <taxon>Pezizomycotina</taxon>
        <taxon>Dothideomycetes</taxon>
        <taxon>Pleosporomycetidae</taxon>
        <taxon>Pleosporales</taxon>
        <taxon>Pleosporineae</taxon>
        <taxon>Pleosporaceae</taxon>
        <taxon>Bipolaris</taxon>
    </lineage>
</organism>
<feature type="non-terminal residue" evidence="2">
    <location>
        <position position="1"/>
    </location>
</feature>
<proteinExistence type="predicted"/>
<dbReference type="HOGENOM" id="CLU_2596477_0_0_1"/>
<reference evidence="3" key="2">
    <citation type="journal article" date="2013" name="PLoS Genet.">
        <title>Comparative genome structure, secondary metabolite, and effector coding capacity across Cochliobolus pathogens.</title>
        <authorList>
            <person name="Condon B.J."/>
            <person name="Leng Y."/>
            <person name="Wu D."/>
            <person name="Bushley K.E."/>
            <person name="Ohm R.A."/>
            <person name="Otillar R."/>
            <person name="Martin J."/>
            <person name="Schackwitz W."/>
            <person name="Grimwood J."/>
            <person name="MohdZainudin N."/>
            <person name="Xue C."/>
            <person name="Wang R."/>
            <person name="Manning V.A."/>
            <person name="Dhillon B."/>
            <person name="Tu Z.J."/>
            <person name="Steffenson B.J."/>
            <person name="Salamov A."/>
            <person name="Sun H."/>
            <person name="Lowry S."/>
            <person name="LaButti K."/>
            <person name="Han J."/>
            <person name="Copeland A."/>
            <person name="Lindquist E."/>
            <person name="Barry K."/>
            <person name="Schmutz J."/>
            <person name="Baker S.E."/>
            <person name="Ciuffetti L.M."/>
            <person name="Grigoriev I.V."/>
            <person name="Zhong S."/>
            <person name="Turgeon B.G."/>
        </authorList>
    </citation>
    <scope>NUCLEOTIDE SEQUENCE [LARGE SCALE GENOMIC DNA]</scope>
    <source>
        <strain evidence="3">C4 / ATCC 48331 / race T</strain>
    </source>
</reference>
<dbReference type="AlphaFoldDB" id="N4WMC4"/>
<evidence type="ECO:0000256" key="1">
    <source>
        <dbReference type="SAM" id="MobiDB-lite"/>
    </source>
</evidence>
<gene>
    <name evidence="2" type="ORF">COCC4DRAFT_147898</name>
</gene>